<dbReference type="GO" id="GO:0008009">
    <property type="term" value="F:chemokine activity"/>
    <property type="evidence" value="ECO:0007669"/>
    <property type="project" value="Ensembl"/>
</dbReference>
<comment type="similarity">
    <text evidence="2">Belongs to the intercrine beta (chemokine CC) family.</text>
</comment>
<dbReference type="RefSeq" id="XP_012613662.1">
    <property type="nucleotide sequence ID" value="XM_012758208.2"/>
</dbReference>
<reference evidence="10" key="3">
    <citation type="submission" date="2025-09" db="UniProtKB">
        <authorList>
            <consortium name="Ensembl"/>
        </authorList>
    </citation>
    <scope>IDENTIFICATION</scope>
</reference>
<dbReference type="Pfam" id="PF00048">
    <property type="entry name" value="IL8"/>
    <property type="match status" value="1"/>
</dbReference>
<comment type="subcellular location">
    <subcellularLocation>
        <location evidence="1">Secreted</location>
    </subcellularLocation>
</comment>
<dbReference type="AlphaFoldDB" id="A0A8C6EIX4"/>
<feature type="transmembrane region" description="Helical" evidence="8">
    <location>
        <begin position="39"/>
        <end position="61"/>
    </location>
</feature>
<gene>
    <name evidence="10" type="primary">CCL28</name>
</gene>
<dbReference type="GO" id="GO:0001954">
    <property type="term" value="P:positive regulation of cell-matrix adhesion"/>
    <property type="evidence" value="ECO:0007669"/>
    <property type="project" value="Ensembl"/>
</dbReference>
<dbReference type="CTD" id="56477"/>
<keyword evidence="3" id="KW-0202">Cytokine</keyword>
<dbReference type="InterPro" id="IPR036048">
    <property type="entry name" value="Interleukin_8-like_sf"/>
</dbReference>
<feature type="compositionally biased region" description="Basic residues" evidence="7">
    <location>
        <begin position="122"/>
        <end position="157"/>
    </location>
</feature>
<evidence type="ECO:0000256" key="1">
    <source>
        <dbReference type="ARBA" id="ARBA00004613"/>
    </source>
</evidence>
<evidence type="ECO:0000256" key="6">
    <source>
        <dbReference type="ARBA" id="ARBA00023157"/>
    </source>
</evidence>
<dbReference type="OrthoDB" id="8905061at2759"/>
<dbReference type="Ensembl" id="ENSMICT00000063188.1">
    <property type="protein sequence ID" value="ENSMICP00000045231.1"/>
    <property type="gene ID" value="ENSMICG00000045487.1"/>
</dbReference>
<feature type="domain" description="Chemokine interleukin-8-like" evidence="9">
    <location>
        <begin position="57"/>
        <end position="118"/>
    </location>
</feature>
<evidence type="ECO:0000256" key="8">
    <source>
        <dbReference type="SAM" id="Phobius"/>
    </source>
</evidence>
<dbReference type="GO" id="GO:0006955">
    <property type="term" value="P:immune response"/>
    <property type="evidence" value="ECO:0007669"/>
    <property type="project" value="InterPro"/>
</dbReference>
<evidence type="ECO:0000256" key="5">
    <source>
        <dbReference type="ARBA" id="ARBA00022729"/>
    </source>
</evidence>
<organism evidence="10 11">
    <name type="scientific">Microcebus murinus</name>
    <name type="common">Gray mouse lemur</name>
    <name type="synonym">Lemur murinus</name>
    <dbReference type="NCBI Taxonomy" id="30608"/>
    <lineage>
        <taxon>Eukaryota</taxon>
        <taxon>Metazoa</taxon>
        <taxon>Chordata</taxon>
        <taxon>Craniata</taxon>
        <taxon>Vertebrata</taxon>
        <taxon>Euteleostomi</taxon>
        <taxon>Mammalia</taxon>
        <taxon>Eutheria</taxon>
        <taxon>Euarchontoglires</taxon>
        <taxon>Primates</taxon>
        <taxon>Strepsirrhini</taxon>
        <taxon>Lemuriformes</taxon>
        <taxon>Cheirogaleidae</taxon>
        <taxon>Microcebus</taxon>
    </lineage>
</organism>
<accession>A0A8C6EIX4</accession>
<sequence>MGLTSDSVSYTIHTSILFASTSVLYVVPPGWYVPVSFSVRFIITFPFFLLLAILPIASSCCTEVSRHISRGLLERVNSCRIQRADGDCDLAAVILHVKRRRICVSPHNHAIKKWMKAQTTKKNGKGNLCHKKKPHDKRNNNRAHQGRHRVYGHKTPY</sequence>
<dbReference type="GO" id="GO:1903237">
    <property type="term" value="P:negative regulation of leukocyte tethering or rolling"/>
    <property type="evidence" value="ECO:0007669"/>
    <property type="project" value="Ensembl"/>
</dbReference>
<keyword evidence="11" id="KW-1185">Reference proteome</keyword>
<dbReference type="SUPFAM" id="SSF54117">
    <property type="entry name" value="Interleukin 8-like chemokines"/>
    <property type="match status" value="1"/>
</dbReference>
<keyword evidence="6" id="KW-1015">Disulfide bond</keyword>
<dbReference type="GO" id="GO:0005615">
    <property type="term" value="C:extracellular space"/>
    <property type="evidence" value="ECO:0007669"/>
    <property type="project" value="UniProtKB-KW"/>
</dbReference>
<evidence type="ECO:0000256" key="3">
    <source>
        <dbReference type="ARBA" id="ARBA00022514"/>
    </source>
</evidence>
<dbReference type="KEGG" id="mmur:105867826"/>
<feature type="transmembrane region" description="Helical" evidence="8">
    <location>
        <begin position="7"/>
        <end position="27"/>
    </location>
</feature>
<feature type="region of interest" description="Disordered" evidence="7">
    <location>
        <begin position="120"/>
        <end position="157"/>
    </location>
</feature>
<dbReference type="Proteomes" id="UP000694394">
    <property type="component" value="Chromosome 12"/>
</dbReference>
<keyword evidence="8" id="KW-0812">Transmembrane</keyword>
<evidence type="ECO:0000313" key="11">
    <source>
        <dbReference type="Proteomes" id="UP000694394"/>
    </source>
</evidence>
<protein>
    <submittedName>
        <fullName evidence="10">C-C motif chemokine ligand 28</fullName>
    </submittedName>
</protein>
<evidence type="ECO:0000256" key="4">
    <source>
        <dbReference type="ARBA" id="ARBA00022525"/>
    </source>
</evidence>
<keyword evidence="4" id="KW-0964">Secreted</keyword>
<keyword evidence="8" id="KW-1133">Transmembrane helix</keyword>
<keyword evidence="8" id="KW-0472">Membrane</keyword>
<dbReference type="InterPro" id="IPR001811">
    <property type="entry name" value="Chemokine_IL8-like_dom"/>
</dbReference>
<name>A0A8C6EIX4_MICMU</name>
<dbReference type="FunFam" id="2.40.50.40:FF:000019">
    <property type="entry name" value="C-C motif chemokine 27"/>
    <property type="match status" value="1"/>
</dbReference>
<evidence type="ECO:0000313" key="10">
    <source>
        <dbReference type="Ensembl" id="ENSMICP00000045231.1"/>
    </source>
</evidence>
<keyword evidence="5" id="KW-0732">Signal</keyword>
<dbReference type="GeneTree" id="ENSGT00530000063923"/>
<reference evidence="10" key="2">
    <citation type="submission" date="2025-08" db="UniProtKB">
        <authorList>
            <consortium name="Ensembl"/>
        </authorList>
    </citation>
    <scope>IDENTIFICATION</scope>
</reference>
<evidence type="ECO:0000259" key="9">
    <source>
        <dbReference type="SMART" id="SM00199"/>
    </source>
</evidence>
<dbReference type="SMART" id="SM00199">
    <property type="entry name" value="SCY"/>
    <property type="match status" value="1"/>
</dbReference>
<evidence type="ECO:0000256" key="7">
    <source>
        <dbReference type="SAM" id="MobiDB-lite"/>
    </source>
</evidence>
<dbReference type="Gene3D" id="2.40.50.40">
    <property type="match status" value="1"/>
</dbReference>
<reference evidence="10" key="1">
    <citation type="submission" date="2016-12" db="EMBL/GenBank/DDBJ databases">
        <title>Mouse lemur reference genome and diversity panel.</title>
        <authorList>
            <person name="Harris R."/>
            <person name="Larsen P."/>
            <person name="Liu Y."/>
            <person name="Hughes D.S."/>
            <person name="Murali S."/>
            <person name="Raveendran M."/>
            <person name="Korchina V."/>
            <person name="Wang M."/>
            <person name="Jhangiani S."/>
            <person name="Bandaranaike D."/>
            <person name="Bellair M."/>
            <person name="Blankenburg K."/>
            <person name="Chao H."/>
            <person name="Dahdouli M."/>
            <person name="Dinh H."/>
            <person name="Doddapaneni H."/>
            <person name="English A."/>
            <person name="Firestine M."/>
            <person name="Gnanaolivu R."/>
            <person name="Gross S."/>
            <person name="Hernandez B."/>
            <person name="Javaid M."/>
            <person name="Jayaseelan J."/>
            <person name="Jones J."/>
            <person name="Khan Z."/>
            <person name="Kovar C."/>
            <person name="Kurapati P."/>
            <person name="Le B."/>
            <person name="Lee S."/>
            <person name="Li M."/>
            <person name="Mathew T."/>
            <person name="Narasimhan A."/>
            <person name="Ngo D."/>
            <person name="Nguyen L."/>
            <person name="Okwuonu G."/>
            <person name="Ongeri F."/>
            <person name="Osuji N."/>
            <person name="Pu L.-L."/>
            <person name="Puazo M."/>
            <person name="Quiroz J."/>
            <person name="Raj R."/>
            <person name="Rajbhandari K."/>
            <person name="Reid J.G."/>
            <person name="Santibanez J."/>
            <person name="Sexton D."/>
            <person name="Skinner E."/>
            <person name="Vee V."/>
            <person name="Weissenberger G."/>
            <person name="Wu Y."/>
            <person name="Xin Y."/>
            <person name="Han Y."/>
            <person name="Campbell C."/>
            <person name="Brown A."/>
            <person name="Sullivan B."/>
            <person name="Shelton J."/>
            <person name="Brown S."/>
            <person name="Dudchenko O."/>
            <person name="Machol I."/>
            <person name="Durand N."/>
            <person name="Shamim M."/>
            <person name="Lieberman A."/>
            <person name="Muzny D.M."/>
            <person name="Richards S."/>
            <person name="Yoder A."/>
            <person name="Worley K.C."/>
            <person name="Rogers J."/>
            <person name="Gibbs R.A."/>
        </authorList>
    </citation>
    <scope>NUCLEOTIDE SEQUENCE [LARGE SCALE GENOMIC DNA]</scope>
</reference>
<dbReference type="EMBL" id="ABDC03017022">
    <property type="status" value="NOT_ANNOTATED_CDS"/>
    <property type="molecule type" value="Genomic_DNA"/>
</dbReference>
<proteinExistence type="inferred from homology"/>
<evidence type="ECO:0000256" key="2">
    <source>
        <dbReference type="ARBA" id="ARBA00010868"/>
    </source>
</evidence>